<protein>
    <recommendedName>
        <fullName evidence="1">Quercetin 2,3-dioxygenase C-terminal cupin domain-containing protein</fullName>
    </recommendedName>
</protein>
<dbReference type="PANTHER" id="PTHR43212">
    <property type="entry name" value="QUERCETIN 2,3-DIOXYGENASE"/>
    <property type="match status" value="1"/>
</dbReference>
<dbReference type="Proteomes" id="UP001232063">
    <property type="component" value="Unassembled WGS sequence"/>
</dbReference>
<proteinExistence type="predicted"/>
<evidence type="ECO:0000313" key="2">
    <source>
        <dbReference type="EMBL" id="MDJ1504361.1"/>
    </source>
</evidence>
<keyword evidence="3" id="KW-1185">Reference proteome</keyword>
<dbReference type="InterPro" id="IPR012093">
    <property type="entry name" value="Pirin"/>
</dbReference>
<dbReference type="Pfam" id="PF17954">
    <property type="entry name" value="Pirin_C_2"/>
    <property type="match status" value="1"/>
</dbReference>
<dbReference type="InterPro" id="IPR011051">
    <property type="entry name" value="RmlC_Cupin_sf"/>
</dbReference>
<name>A0AAE3UHI1_9BACT</name>
<dbReference type="RefSeq" id="WP_314515564.1">
    <property type="nucleotide sequence ID" value="NZ_JASJOU010000011.1"/>
</dbReference>
<reference evidence="2" key="1">
    <citation type="submission" date="2023-05" db="EMBL/GenBank/DDBJ databases">
        <authorList>
            <person name="Zhang X."/>
        </authorList>
    </citation>
    <scope>NUCLEOTIDE SEQUENCE</scope>
    <source>
        <strain evidence="2">BD1B2-1</strain>
    </source>
</reference>
<dbReference type="Gene3D" id="2.60.120.10">
    <property type="entry name" value="Jelly Rolls"/>
    <property type="match status" value="2"/>
</dbReference>
<dbReference type="SUPFAM" id="SSF51182">
    <property type="entry name" value="RmlC-like cupins"/>
    <property type="match status" value="1"/>
</dbReference>
<sequence>MIVQNKAVIHLAEQRGFLSSEGQKSYVTFNFGEYQNEHRKPFGVLQLWNEEILSAEKSIELTVPQSVEVVLVPLAGLIEYKDSKGTENFISAGQIYVTSLSEGTSYRIINPFEKDETVICLHMWLTRRTTDIADPTEQITFNLDEINQLLPLITATTKPYLCYIGKYDGRVKGEYTLTDNRNGIYVFVITGAFEVQDRLLHAKDALALWETESIDFEALSEGAILLLFEVSGEFPA</sequence>
<accession>A0AAE3UHI1</accession>
<organism evidence="2 3">
    <name type="scientific">Xanthocytophaga agilis</name>
    <dbReference type="NCBI Taxonomy" id="3048010"/>
    <lineage>
        <taxon>Bacteria</taxon>
        <taxon>Pseudomonadati</taxon>
        <taxon>Bacteroidota</taxon>
        <taxon>Cytophagia</taxon>
        <taxon>Cytophagales</taxon>
        <taxon>Rhodocytophagaceae</taxon>
        <taxon>Xanthocytophaga</taxon>
    </lineage>
</organism>
<gene>
    <name evidence="2" type="ORF">QNI22_27120</name>
</gene>
<dbReference type="PANTHER" id="PTHR43212:SF3">
    <property type="entry name" value="QUERCETIN 2,3-DIOXYGENASE"/>
    <property type="match status" value="1"/>
</dbReference>
<dbReference type="InterPro" id="IPR014710">
    <property type="entry name" value="RmlC-like_jellyroll"/>
</dbReference>
<feature type="domain" description="Quercetin 2,3-dioxygenase C-terminal cupin" evidence="1">
    <location>
        <begin position="163"/>
        <end position="230"/>
    </location>
</feature>
<dbReference type="InterPro" id="IPR041602">
    <property type="entry name" value="Quercetinase_C"/>
</dbReference>
<dbReference type="AlphaFoldDB" id="A0AAE3UHI1"/>
<dbReference type="EMBL" id="JASJOU010000011">
    <property type="protein sequence ID" value="MDJ1504361.1"/>
    <property type="molecule type" value="Genomic_DNA"/>
</dbReference>
<evidence type="ECO:0000259" key="1">
    <source>
        <dbReference type="Pfam" id="PF17954"/>
    </source>
</evidence>
<evidence type="ECO:0000313" key="3">
    <source>
        <dbReference type="Proteomes" id="UP001232063"/>
    </source>
</evidence>
<comment type="caution">
    <text evidence="2">The sequence shown here is derived from an EMBL/GenBank/DDBJ whole genome shotgun (WGS) entry which is preliminary data.</text>
</comment>